<dbReference type="SUPFAM" id="SSF56801">
    <property type="entry name" value="Acetyl-CoA synthetase-like"/>
    <property type="match status" value="1"/>
</dbReference>
<sequence>MTKHDTILKAFLSHCEKTPDEVWLTQPMGGDEIKTFTYKQALEEAQKMAGYLESKGFEKGSKIAICSKNCAWWVIADIAIWISGHVSVPVYPTLTGETVAYILEHSGSKLLFVGKLDKKPWDEMKSGVPADIAKVSFPFKPEGDWGETWGDVIGKTEPIKAMVERSADEMATIIYTSGSTGKPKGVMLNFKALTVTTQGMANLYNINGKDRYLSYLPLSHAMERWFGECLPMYCGEKVWYADSLATFGADLVRAKPTIFMSVPRLWTKFHQGVLTKMPEKELNFLMSIPIIGWLVKRKVLKGLGLDCVRLAGSGSAPIPQELLEWYRRLGLNLQEGYGMTENFNYSHCSMPGRTRAGFVGEPVPDVQHRISEEGEIQVLSPGIMMGYYKNEKATNETMCDDGWLRTGDRGEIDEKNRLKITGRLKEIFKTSKGKYVSPSPIENKLNVSSRIELSCVSGSGHPQPMAVIQLSEAARKEAVEEKGRTAIEAELEELIKTVNAQVDPHEALQLLAIVKDEWQPENGFLTPTQKIKRGTIEDAYKAKYDEWYCAKKKIIWYGW</sequence>
<dbReference type="PANTHER" id="PTHR43272">
    <property type="entry name" value="LONG-CHAIN-FATTY-ACID--COA LIGASE"/>
    <property type="match status" value="1"/>
</dbReference>
<dbReference type="Gene3D" id="3.40.50.12780">
    <property type="entry name" value="N-terminal domain of ligase-like"/>
    <property type="match status" value="1"/>
</dbReference>
<dbReference type="GO" id="GO:0004467">
    <property type="term" value="F:long-chain fatty acid-CoA ligase activity"/>
    <property type="evidence" value="ECO:0007669"/>
    <property type="project" value="TreeGrafter"/>
</dbReference>
<dbReference type="Pfam" id="PF00501">
    <property type="entry name" value="AMP-binding"/>
    <property type="match status" value="1"/>
</dbReference>
<dbReference type="OrthoDB" id="3633556at2759"/>
<organism evidence="4 5">
    <name type="scientific">Seminavis robusta</name>
    <dbReference type="NCBI Taxonomy" id="568900"/>
    <lineage>
        <taxon>Eukaryota</taxon>
        <taxon>Sar</taxon>
        <taxon>Stramenopiles</taxon>
        <taxon>Ochrophyta</taxon>
        <taxon>Bacillariophyta</taxon>
        <taxon>Bacillariophyceae</taxon>
        <taxon>Bacillariophycidae</taxon>
        <taxon>Naviculales</taxon>
        <taxon>Naviculaceae</taxon>
        <taxon>Seminavis</taxon>
    </lineage>
</organism>
<dbReference type="Proteomes" id="UP001153069">
    <property type="component" value="Unassembled WGS sequence"/>
</dbReference>
<name>A0A9N8H5W6_9STRA</name>
<evidence type="ECO:0000313" key="5">
    <source>
        <dbReference type="Proteomes" id="UP001153069"/>
    </source>
</evidence>
<evidence type="ECO:0000256" key="2">
    <source>
        <dbReference type="ARBA" id="ARBA00022840"/>
    </source>
</evidence>
<gene>
    <name evidence="4" type="ORF">SEMRO_126_G060540.1</name>
</gene>
<evidence type="ECO:0000256" key="1">
    <source>
        <dbReference type="ARBA" id="ARBA00022741"/>
    </source>
</evidence>
<keyword evidence="1" id="KW-0547">Nucleotide-binding</keyword>
<keyword evidence="5" id="KW-1185">Reference proteome</keyword>
<protein>
    <submittedName>
        <fullName evidence="4">7a-methyl-1,5-dioxo-octahydro-1H-inden-4-yl</fullName>
    </submittedName>
</protein>
<dbReference type="AlphaFoldDB" id="A0A9N8H5W6"/>
<comment type="caution">
    <text evidence="4">The sequence shown here is derived from an EMBL/GenBank/DDBJ whole genome shotgun (WGS) entry which is preliminary data.</text>
</comment>
<proteinExistence type="predicted"/>
<dbReference type="InterPro" id="IPR020459">
    <property type="entry name" value="AMP-binding"/>
</dbReference>
<dbReference type="Pfam" id="PF23562">
    <property type="entry name" value="AMP-binding_C_3"/>
    <property type="match status" value="1"/>
</dbReference>
<dbReference type="PRINTS" id="PR00154">
    <property type="entry name" value="AMPBINDING"/>
</dbReference>
<evidence type="ECO:0000313" key="4">
    <source>
        <dbReference type="EMBL" id="CAB9502061.1"/>
    </source>
</evidence>
<dbReference type="EMBL" id="CAICTM010000125">
    <property type="protein sequence ID" value="CAB9502061.1"/>
    <property type="molecule type" value="Genomic_DNA"/>
</dbReference>
<dbReference type="InterPro" id="IPR042099">
    <property type="entry name" value="ANL_N_sf"/>
</dbReference>
<dbReference type="InterPro" id="IPR020845">
    <property type="entry name" value="AMP-binding_CS"/>
</dbReference>
<dbReference type="PANTHER" id="PTHR43272:SF33">
    <property type="entry name" value="AMP-BINDING DOMAIN-CONTAINING PROTEIN-RELATED"/>
    <property type="match status" value="1"/>
</dbReference>
<reference evidence="4" key="1">
    <citation type="submission" date="2020-06" db="EMBL/GenBank/DDBJ databases">
        <authorList>
            <consortium name="Plant Systems Biology data submission"/>
        </authorList>
    </citation>
    <scope>NUCLEOTIDE SEQUENCE</scope>
    <source>
        <strain evidence="4">D6</strain>
    </source>
</reference>
<accession>A0A9N8H5W6</accession>
<dbReference type="GO" id="GO:0016020">
    <property type="term" value="C:membrane"/>
    <property type="evidence" value="ECO:0007669"/>
    <property type="project" value="TreeGrafter"/>
</dbReference>
<dbReference type="InterPro" id="IPR000873">
    <property type="entry name" value="AMP-dep_synth/lig_dom"/>
</dbReference>
<evidence type="ECO:0000259" key="3">
    <source>
        <dbReference type="Pfam" id="PF00501"/>
    </source>
</evidence>
<dbReference type="PROSITE" id="PS00455">
    <property type="entry name" value="AMP_BINDING"/>
    <property type="match status" value="1"/>
</dbReference>
<keyword evidence="2" id="KW-0067">ATP-binding</keyword>
<feature type="domain" description="AMP-dependent synthetase/ligase" evidence="3">
    <location>
        <begin position="14"/>
        <end position="388"/>
    </location>
</feature>
<dbReference type="GO" id="GO:0005524">
    <property type="term" value="F:ATP binding"/>
    <property type="evidence" value="ECO:0007669"/>
    <property type="project" value="UniProtKB-KW"/>
</dbReference>